<dbReference type="PANTHER" id="PTHR21514">
    <property type="entry name" value="AP-4 COMPLEX ACCESSORY SUBUNIT TEPSIN"/>
    <property type="match status" value="1"/>
</dbReference>
<comment type="subunit">
    <text evidence="9">Interacts with AP4B1 and AP4E1; the interaction is direct and mediates the association of TEPSIN with the adapter-like complex 4 (AP-4), a heterotetramer composed of AP4B1, AP4E1, AP4M1 and AP4S1.</text>
</comment>
<evidence type="ECO:0000313" key="15">
    <source>
        <dbReference type="RefSeq" id="XP_025715736.1"/>
    </source>
</evidence>
<dbReference type="InterPro" id="IPR058028">
    <property type="entry name" value="Tepsin_VHS/ENTH-like"/>
</dbReference>
<evidence type="ECO:0000256" key="7">
    <source>
        <dbReference type="ARBA" id="ARBA00023329"/>
    </source>
</evidence>
<sequence length="572" mass="59486">MASTPPLRDRLSFLHRLPILLKGTADDDVPCPGYLFEEIAKISHESLGSSQCLLEYLLNRLHSGSGRVKLKVLKILLHLCGHGSSSSLLILKRNPAFIQEAAVFSGPPDPLHGNSLYQKVRAAAQDLGSALFSDTLSPLPPSQLPRALPPAGSAGEGFFSTIQKAAEVVANAVRPGPESPTTQRSLSRGDAYQPAMTPSASHGGQAAGKPLSRALPGARGSVLRPQPGQAGGGWDEPDSSSSSQTSSQENGDPSKASDSGSRSGSDSASAASQAPSDLAERVEAVTLSDCQQEQSLVQTVTRGPRAFLSREEAQCFIKECGLLNCEAVLELLTRHLDGPSECVQMRALGAIASLGRTDLLSQEHILLLTRPRLQELSAGSAGPVTNKATKILRHLEASCRQRPPARRPPAEPGPAAAHVGPSDLLTDTVPFAGSQAFLQPLSPTLFPPKGSVLPPPQDGSSLSVPGDAREVESRLAGSREQGAPSEWSPLGTGSPEGAPELSPGPSSCLQSPAANGSCSSLFAGMELVACPRLVGAGTTTEGPPQAPWTLSQKVAVREPPGAEPSAFPFLNS</sequence>
<feature type="region of interest" description="Disordered" evidence="12">
    <location>
        <begin position="172"/>
        <end position="280"/>
    </location>
</feature>
<organism evidence="14 15">
    <name type="scientific">Callorhinus ursinus</name>
    <name type="common">Northern fur seal</name>
    <dbReference type="NCBI Taxonomy" id="34884"/>
    <lineage>
        <taxon>Eukaryota</taxon>
        <taxon>Metazoa</taxon>
        <taxon>Chordata</taxon>
        <taxon>Craniata</taxon>
        <taxon>Vertebrata</taxon>
        <taxon>Euteleostomi</taxon>
        <taxon>Mammalia</taxon>
        <taxon>Eutheria</taxon>
        <taxon>Laurasiatheria</taxon>
        <taxon>Carnivora</taxon>
        <taxon>Caniformia</taxon>
        <taxon>Pinnipedia</taxon>
        <taxon>Otariidae</taxon>
        <taxon>Callorhinus</taxon>
    </lineage>
</organism>
<comment type="function">
    <text evidence="8">Associates with the adapter-like complex 4 (AP-4) and may therefore play a role in vesicular trafficking of proteins at the trans-Golgi network.</text>
</comment>
<evidence type="ECO:0000256" key="6">
    <source>
        <dbReference type="ARBA" id="ARBA00023136"/>
    </source>
</evidence>
<name>A0A3Q7PIH5_CALUR</name>
<proteinExistence type="predicted"/>
<dbReference type="GO" id="GO:0005829">
    <property type="term" value="C:cytosol"/>
    <property type="evidence" value="ECO:0007669"/>
    <property type="project" value="UniProtKB-SubCell"/>
</dbReference>
<evidence type="ECO:0000256" key="10">
    <source>
        <dbReference type="ARBA" id="ARBA00070138"/>
    </source>
</evidence>
<dbReference type="Gene3D" id="1.25.40.90">
    <property type="match status" value="1"/>
</dbReference>
<dbReference type="CDD" id="cd03572">
    <property type="entry name" value="ENTH_like_Tepsin"/>
    <property type="match status" value="1"/>
</dbReference>
<dbReference type="RefSeq" id="XP_025715736.1">
    <property type="nucleotide sequence ID" value="XM_025859951.1"/>
</dbReference>
<feature type="compositionally biased region" description="Polar residues" evidence="12">
    <location>
        <begin position="504"/>
        <end position="513"/>
    </location>
</feature>
<evidence type="ECO:0000256" key="9">
    <source>
        <dbReference type="ARBA" id="ARBA00065876"/>
    </source>
</evidence>
<protein>
    <recommendedName>
        <fullName evidence="10">AP-4 complex accessory subunit Tepsin</fullName>
    </recommendedName>
    <alternativeName>
        <fullName evidence="11">ENTH domain-containing protein 2</fullName>
    </alternativeName>
</protein>
<dbReference type="CTD" id="146705"/>
<dbReference type="AlphaFoldDB" id="A0A3Q7PIH5"/>
<evidence type="ECO:0000256" key="5">
    <source>
        <dbReference type="ARBA" id="ARBA00023034"/>
    </source>
</evidence>
<evidence type="ECO:0000256" key="11">
    <source>
        <dbReference type="ARBA" id="ARBA00083708"/>
    </source>
</evidence>
<accession>A0A3Q7PIH5</accession>
<feature type="domain" description="AP-4 complex accessory subunit Tepsin VHS/ENTH-like" evidence="13">
    <location>
        <begin position="291"/>
        <end position="394"/>
    </location>
</feature>
<dbReference type="PANTHER" id="PTHR21514:SF0">
    <property type="entry name" value="AP-4 COMPLEX ACCESSORY SUBUNIT TEPSIN"/>
    <property type="match status" value="1"/>
</dbReference>
<reference key="1">
    <citation type="submission" date="2019-01" db="UniProtKB">
        <authorList>
            <consortium name="RefSeq"/>
        </authorList>
    </citation>
    <scope>IDENTIFICATION</scope>
</reference>
<gene>
    <name evidence="15" type="primary">TEPSIN</name>
</gene>
<keyword evidence="14" id="KW-1185">Reference proteome</keyword>
<evidence type="ECO:0000313" key="14">
    <source>
        <dbReference type="Proteomes" id="UP000286641"/>
    </source>
</evidence>
<keyword evidence="4" id="KW-0963">Cytoplasm</keyword>
<evidence type="ECO:0000256" key="3">
    <source>
        <dbReference type="ARBA" id="ARBA00004541"/>
    </source>
</evidence>
<feature type="region of interest" description="Disordered" evidence="12">
    <location>
        <begin position="447"/>
        <end position="513"/>
    </location>
</feature>
<comment type="subcellular location">
    <subcellularLocation>
        <location evidence="2">Cytoplasm</location>
        <location evidence="2">Cytosol</location>
    </subcellularLocation>
    <subcellularLocation>
        <location evidence="3">Cytoplasmic vesicle</location>
    </subcellularLocation>
    <subcellularLocation>
        <location evidence="1">Golgi apparatus</location>
        <location evidence="1">trans-Golgi network membrane</location>
        <topology evidence="1">Peripheral membrane protein</topology>
    </subcellularLocation>
</comment>
<dbReference type="GO" id="GO:0030662">
    <property type="term" value="C:coated vesicle membrane"/>
    <property type="evidence" value="ECO:0007669"/>
    <property type="project" value="UniProtKB-ARBA"/>
</dbReference>
<evidence type="ECO:0000256" key="2">
    <source>
        <dbReference type="ARBA" id="ARBA00004514"/>
    </source>
</evidence>
<dbReference type="Pfam" id="PF25827">
    <property type="entry name" value="TVHS-like"/>
    <property type="match status" value="1"/>
</dbReference>
<keyword evidence="5" id="KW-0333">Golgi apparatus</keyword>
<evidence type="ECO:0000256" key="8">
    <source>
        <dbReference type="ARBA" id="ARBA00054808"/>
    </source>
</evidence>
<feature type="region of interest" description="Disordered" evidence="12">
    <location>
        <begin position="399"/>
        <end position="424"/>
    </location>
</feature>
<reference evidence="15" key="2">
    <citation type="submission" date="2025-08" db="UniProtKB">
        <authorList>
            <consortium name="RefSeq"/>
        </authorList>
    </citation>
    <scope>IDENTIFICATION</scope>
    <source>
        <tissue evidence="15">Blood</tissue>
    </source>
</reference>
<dbReference type="FunFam" id="1.25.40.90:FF:000029">
    <property type="entry name" value="AP-4 complex accessory subunit Tepsin"/>
    <property type="match status" value="1"/>
</dbReference>
<dbReference type="SUPFAM" id="SSF48464">
    <property type="entry name" value="ENTH/VHS domain"/>
    <property type="match status" value="1"/>
</dbReference>
<evidence type="ECO:0000259" key="13">
    <source>
        <dbReference type="Pfam" id="PF25827"/>
    </source>
</evidence>
<keyword evidence="7" id="KW-0968">Cytoplasmic vesicle</keyword>
<dbReference type="Proteomes" id="UP000286641">
    <property type="component" value="Unplaced"/>
</dbReference>
<dbReference type="InterPro" id="IPR008942">
    <property type="entry name" value="ENTH_VHS"/>
</dbReference>
<dbReference type="InterPro" id="IPR039273">
    <property type="entry name" value="TEPSIN"/>
</dbReference>
<dbReference type="GeneID" id="112814403"/>
<keyword evidence="6" id="KW-0472">Membrane</keyword>
<dbReference type="InterPro" id="IPR035802">
    <property type="entry name" value="ENTH/VHS_tepsin"/>
</dbReference>
<feature type="compositionally biased region" description="Low complexity" evidence="12">
    <location>
        <begin position="239"/>
        <end position="277"/>
    </location>
</feature>
<evidence type="ECO:0000256" key="4">
    <source>
        <dbReference type="ARBA" id="ARBA00022490"/>
    </source>
</evidence>
<evidence type="ECO:0000256" key="12">
    <source>
        <dbReference type="SAM" id="MobiDB-lite"/>
    </source>
</evidence>
<dbReference type="GO" id="GO:0032588">
    <property type="term" value="C:trans-Golgi network membrane"/>
    <property type="evidence" value="ECO:0007669"/>
    <property type="project" value="TreeGrafter"/>
</dbReference>
<evidence type="ECO:0000256" key="1">
    <source>
        <dbReference type="ARBA" id="ARBA00004150"/>
    </source>
</evidence>